<evidence type="ECO:0000313" key="2">
    <source>
        <dbReference type="Proteomes" id="UP000595437"/>
    </source>
</evidence>
<keyword evidence="2" id="KW-1185">Reference proteome</keyword>
<reference evidence="2" key="1">
    <citation type="submission" date="2021-01" db="EMBL/GenBank/DDBJ databases">
        <title>Caligus Genome Assembly.</title>
        <authorList>
            <person name="Gallardo-Escarate C."/>
        </authorList>
    </citation>
    <scope>NUCLEOTIDE SEQUENCE [LARGE SCALE GENOMIC DNA]</scope>
</reference>
<dbReference type="OrthoDB" id="25654at2759"/>
<protein>
    <submittedName>
        <fullName evidence="1">LIM domain protein</fullName>
    </submittedName>
</protein>
<dbReference type="Proteomes" id="UP000595437">
    <property type="component" value="Chromosome 6"/>
</dbReference>
<evidence type="ECO:0000313" key="1">
    <source>
        <dbReference type="EMBL" id="QQP49114.1"/>
    </source>
</evidence>
<feature type="non-terminal residue" evidence="1">
    <location>
        <position position="1"/>
    </location>
</feature>
<organism evidence="1 2">
    <name type="scientific">Caligus rogercresseyi</name>
    <name type="common">Sea louse</name>
    <dbReference type="NCBI Taxonomy" id="217165"/>
    <lineage>
        <taxon>Eukaryota</taxon>
        <taxon>Metazoa</taxon>
        <taxon>Ecdysozoa</taxon>
        <taxon>Arthropoda</taxon>
        <taxon>Crustacea</taxon>
        <taxon>Multicrustacea</taxon>
        <taxon>Hexanauplia</taxon>
        <taxon>Copepoda</taxon>
        <taxon>Siphonostomatoida</taxon>
        <taxon>Caligidae</taxon>
        <taxon>Caligus</taxon>
    </lineage>
</organism>
<feature type="non-terminal residue" evidence="1">
    <location>
        <position position="70"/>
    </location>
</feature>
<name>A0A7T8HFJ5_CALRO</name>
<sequence length="70" mass="8166">AAARAKELRAKFEEWEDSPDAKDQIRQLMIHDENGESLETASNLKARFESFNMGDEKSGKRPHFQIKRFK</sequence>
<gene>
    <name evidence="1" type="ORF">FKW44_009648</name>
</gene>
<accession>A0A7T8HFJ5</accession>
<proteinExistence type="predicted"/>
<dbReference type="AlphaFoldDB" id="A0A7T8HFJ5"/>
<dbReference type="EMBL" id="CP045895">
    <property type="protein sequence ID" value="QQP49114.1"/>
    <property type="molecule type" value="Genomic_DNA"/>
</dbReference>